<comment type="caution">
    <text evidence="2">The sequence shown here is derived from an EMBL/GenBank/DDBJ whole genome shotgun (WGS) entry which is preliminary data.</text>
</comment>
<dbReference type="AlphaFoldDB" id="A0A8H6FPV3"/>
<evidence type="ECO:0000313" key="3">
    <source>
        <dbReference type="Proteomes" id="UP000578531"/>
    </source>
</evidence>
<evidence type="ECO:0000313" key="2">
    <source>
        <dbReference type="EMBL" id="KAF6232497.1"/>
    </source>
</evidence>
<dbReference type="OrthoDB" id="5351431at2759"/>
<dbReference type="GeneID" id="59290815"/>
<protein>
    <submittedName>
        <fullName evidence="2">Uncharacterized protein</fullName>
    </submittedName>
</protein>
<keyword evidence="3" id="KW-1185">Reference proteome</keyword>
<proteinExistence type="predicted"/>
<accession>A0A8H6FPV3</accession>
<organism evidence="2 3">
    <name type="scientific">Letharia columbiana</name>
    <dbReference type="NCBI Taxonomy" id="112416"/>
    <lineage>
        <taxon>Eukaryota</taxon>
        <taxon>Fungi</taxon>
        <taxon>Dikarya</taxon>
        <taxon>Ascomycota</taxon>
        <taxon>Pezizomycotina</taxon>
        <taxon>Lecanoromycetes</taxon>
        <taxon>OSLEUM clade</taxon>
        <taxon>Lecanoromycetidae</taxon>
        <taxon>Lecanorales</taxon>
        <taxon>Lecanorineae</taxon>
        <taxon>Parmeliaceae</taxon>
        <taxon>Letharia</taxon>
    </lineage>
</organism>
<feature type="compositionally biased region" description="Polar residues" evidence="1">
    <location>
        <begin position="286"/>
        <end position="296"/>
    </location>
</feature>
<reference evidence="2 3" key="1">
    <citation type="journal article" date="2020" name="Genomics">
        <title>Complete, high-quality genomes from long-read metagenomic sequencing of two wolf lichen thalli reveals enigmatic genome architecture.</title>
        <authorList>
            <person name="McKenzie S.K."/>
            <person name="Walston R.F."/>
            <person name="Allen J.L."/>
        </authorList>
    </citation>
    <scope>NUCLEOTIDE SEQUENCE [LARGE SCALE GENOMIC DNA]</scope>
    <source>
        <strain evidence="2">WasteWater2</strain>
    </source>
</reference>
<name>A0A8H6FPV3_9LECA</name>
<sequence>MNGLWGVSLQISGLRCYSWKVVLTLESLQYTTGMGLVCGPNGALLVLQPFSPMWIGPPDSSYLRRACFSCHCTNIAPDEPRTPAVQRPACVVDIGEDEVGGPVPSYPPNPRYKISTTASGDLVEEDDPPLYDLYRCNEYMYGKPIFADCDDAYDEMERYQNAWEAAQPADKVNYRPATFVGIGRLADFNSVYGANYDPELVQLPVARTNGTCTITIMQLERRHMPIFATEDWDTLLVNMQDVMFNCVEDQGIGGWVETGKSRYIFERFVWLNITQATLELVKTPHWGSSSMVPTPDSSNSSTSNSLVRPTPRENAECQDTDDDDDGADDQRPSKTQKTGEWAPEGQGDAGQGGSSDPQPPATQQCEVPCSHPSDCDTTNNYLCTSSSPLPDDPPIDPSFRAFCCQLVTELSDSIAASQALGPNTCRDRCLLANTTANATTWTNGTTWTNTTLEILAVPDQSYPGLALECPCNCNYVSPACCLSIDGVVFEDPSEKSPLGVQAPNRTVCCDGMTGGWRKAAVVRDGYAGDPACPSTPSGVTELELTNA</sequence>
<dbReference type="EMBL" id="JACCJC010000047">
    <property type="protein sequence ID" value="KAF6232497.1"/>
    <property type="molecule type" value="Genomic_DNA"/>
</dbReference>
<dbReference type="Proteomes" id="UP000578531">
    <property type="component" value="Unassembled WGS sequence"/>
</dbReference>
<gene>
    <name evidence="2" type="ORF">HO173_009163</name>
</gene>
<dbReference type="RefSeq" id="XP_037161923.1">
    <property type="nucleotide sequence ID" value="XM_037311056.1"/>
</dbReference>
<feature type="region of interest" description="Disordered" evidence="1">
    <location>
        <begin position="285"/>
        <end position="369"/>
    </location>
</feature>
<evidence type="ECO:0000256" key="1">
    <source>
        <dbReference type="SAM" id="MobiDB-lite"/>
    </source>
</evidence>
<feature type="compositionally biased region" description="Acidic residues" evidence="1">
    <location>
        <begin position="316"/>
        <end position="327"/>
    </location>
</feature>